<keyword evidence="7" id="KW-0630">Potassium</keyword>
<dbReference type="FunFam" id="3.40.50.720:FF:000036">
    <property type="entry name" value="Glutathione-regulated potassium-efflux system protein KefB"/>
    <property type="match status" value="1"/>
</dbReference>
<dbReference type="GO" id="GO:0006813">
    <property type="term" value="P:potassium ion transport"/>
    <property type="evidence" value="ECO:0007669"/>
    <property type="project" value="UniProtKB-KW"/>
</dbReference>
<feature type="transmembrane region" description="Helical" evidence="11">
    <location>
        <begin position="351"/>
        <end position="371"/>
    </location>
</feature>
<dbReference type="SUPFAM" id="SSF51735">
    <property type="entry name" value="NAD(P)-binding Rossmann-fold domains"/>
    <property type="match status" value="1"/>
</dbReference>
<evidence type="ECO:0000313" key="13">
    <source>
        <dbReference type="EMBL" id="GLR72403.1"/>
    </source>
</evidence>
<dbReference type="GO" id="GO:0012505">
    <property type="term" value="C:endomembrane system"/>
    <property type="evidence" value="ECO:0007669"/>
    <property type="project" value="UniProtKB-SubCell"/>
</dbReference>
<feature type="transmembrane region" description="Helical" evidence="11">
    <location>
        <begin position="263"/>
        <end position="281"/>
    </location>
</feature>
<feature type="transmembrane region" description="Helical" evidence="11">
    <location>
        <begin position="287"/>
        <end position="310"/>
    </location>
</feature>
<feature type="transmembrane region" description="Helical" evidence="11">
    <location>
        <begin position="6"/>
        <end position="22"/>
    </location>
</feature>
<comment type="caution">
    <text evidence="13">The sequence shown here is derived from an EMBL/GenBank/DDBJ whole genome shotgun (WGS) entry which is preliminary data.</text>
</comment>
<feature type="transmembrane region" description="Helical" evidence="11">
    <location>
        <begin position="27"/>
        <end position="45"/>
    </location>
</feature>
<evidence type="ECO:0000256" key="8">
    <source>
        <dbReference type="ARBA" id="ARBA00022989"/>
    </source>
</evidence>
<gene>
    <name evidence="13" type="primary">kefC</name>
    <name evidence="13" type="ORF">GCM10007852_33110</name>
</gene>
<keyword evidence="9" id="KW-0406">Ion transport</keyword>
<evidence type="ECO:0000256" key="1">
    <source>
        <dbReference type="ARBA" id="ARBA00004127"/>
    </source>
</evidence>
<reference evidence="13" key="2">
    <citation type="submission" date="2023-01" db="EMBL/GenBank/DDBJ databases">
        <title>Draft genome sequence of Agaribacter marinus strain NBRC 110023.</title>
        <authorList>
            <person name="Sun Q."/>
            <person name="Mori K."/>
        </authorList>
    </citation>
    <scope>NUCLEOTIDE SEQUENCE</scope>
    <source>
        <strain evidence="13">NBRC 110023</strain>
    </source>
</reference>
<dbReference type="NCBIfam" id="TIGR00932">
    <property type="entry name" value="2a37"/>
    <property type="match status" value="1"/>
</dbReference>
<comment type="similarity">
    <text evidence="2">Belongs to the monovalent cation:proton antiporter 2 (CPA2) transporter (TC 2.A.37) family.</text>
</comment>
<dbReference type="PANTHER" id="PTHR46157">
    <property type="entry name" value="K(+) EFFLUX ANTIPORTER 3, CHLOROPLASTIC"/>
    <property type="match status" value="1"/>
</dbReference>
<dbReference type="PANTHER" id="PTHR46157:SF4">
    <property type="entry name" value="K(+) EFFLUX ANTIPORTER 3, CHLOROPLASTIC"/>
    <property type="match status" value="1"/>
</dbReference>
<evidence type="ECO:0000256" key="6">
    <source>
        <dbReference type="ARBA" id="ARBA00022692"/>
    </source>
</evidence>
<dbReference type="InterPro" id="IPR006153">
    <property type="entry name" value="Cation/H_exchanger_TM"/>
</dbReference>
<dbReference type="Pfam" id="PF02254">
    <property type="entry name" value="TrkA_N"/>
    <property type="match status" value="1"/>
</dbReference>
<dbReference type="GO" id="GO:0008324">
    <property type="term" value="F:monoatomic cation transmembrane transporter activity"/>
    <property type="evidence" value="ECO:0007669"/>
    <property type="project" value="InterPro"/>
</dbReference>
<proteinExistence type="inferred from homology"/>
<dbReference type="Gene3D" id="1.20.1530.20">
    <property type="match status" value="1"/>
</dbReference>
<dbReference type="InterPro" id="IPR038770">
    <property type="entry name" value="Na+/solute_symporter_sf"/>
</dbReference>
<feature type="transmembrane region" description="Helical" evidence="11">
    <location>
        <begin position="178"/>
        <end position="199"/>
    </location>
</feature>
<evidence type="ECO:0000259" key="12">
    <source>
        <dbReference type="PROSITE" id="PS51201"/>
    </source>
</evidence>
<comment type="subcellular location">
    <subcellularLocation>
        <location evidence="1">Endomembrane system</location>
        <topology evidence="1">Multi-pass membrane protein</topology>
    </subcellularLocation>
</comment>
<evidence type="ECO:0000313" key="14">
    <source>
        <dbReference type="Proteomes" id="UP001156601"/>
    </source>
</evidence>
<dbReference type="Pfam" id="PF00999">
    <property type="entry name" value="Na_H_Exchanger"/>
    <property type="match status" value="1"/>
</dbReference>
<sequence>MLETAIVFLAATLIAVPLFKGLKLGAILGYLCAGVIIGPSVLSLVGDAETILHFAELGVVLMLFVIGLELEPKRLWQMRNKILVTGGMQLILSALIISLAIIAFSNTLSISASIVIGLALALSSTAFAVQLMTEQNILRTEPGQQGFSVLLMQDVAVIPILLLTAALAPMQMGETQPWWVGAVAVIGVLVVGFYLINPFLQLIAKYGSNEVMTAAALFIVLVTAMIMYKAGLSMGMGAFIAGILLADSSFKHQLETEIEPFKGLLLGLFFIAVGMNINLDLLIRDPIFVVSAAIALMCVKALVIAVIIRISKQSWVDATRVAIMLSQGGEFAFVVMTLAVSGLLLSPDVAGMVNLVVGMSMALTSPAIIFYSMWFNSRNCPSVIESNIQHDDPNVIVAGFGRFGQITARILSANNIHFTAIDIDASHIEFVKRFGNKVFYGDATRLDLLKKSGIDTCDVLLIAIDDKEAISRLATLMKEEYPHVKLVVRARDRMHATELAKLGIKHFVRETFHSGLQAATMVLELVGHSENSAKTMTETFANHDNEMLDVSINEEMGLDALIQHNVESRAALKDLFKNDQT</sequence>
<feature type="transmembrane region" description="Helical" evidence="11">
    <location>
        <begin position="110"/>
        <end position="129"/>
    </location>
</feature>
<dbReference type="GO" id="GO:0015297">
    <property type="term" value="F:antiporter activity"/>
    <property type="evidence" value="ECO:0007669"/>
    <property type="project" value="UniProtKB-KW"/>
</dbReference>
<dbReference type="InterPro" id="IPR003148">
    <property type="entry name" value="RCK_N"/>
</dbReference>
<keyword evidence="8 11" id="KW-1133">Transmembrane helix</keyword>
<keyword evidence="10 11" id="KW-0472">Membrane</keyword>
<dbReference type="InterPro" id="IPR036291">
    <property type="entry name" value="NAD(P)-bd_dom_sf"/>
</dbReference>
<dbReference type="InterPro" id="IPR004771">
    <property type="entry name" value="K/H_exchanger"/>
</dbReference>
<evidence type="ECO:0000256" key="9">
    <source>
        <dbReference type="ARBA" id="ARBA00023065"/>
    </source>
</evidence>
<evidence type="ECO:0000256" key="5">
    <source>
        <dbReference type="ARBA" id="ARBA00022538"/>
    </source>
</evidence>
<feature type="transmembrane region" description="Helical" evidence="11">
    <location>
        <begin position="51"/>
        <end position="70"/>
    </location>
</feature>
<dbReference type="RefSeq" id="WP_284218816.1">
    <property type="nucleotide sequence ID" value="NZ_BSOT01000009.1"/>
</dbReference>
<accession>A0AA37SZ74</accession>
<name>A0AA37SZ74_9ALTE</name>
<dbReference type="AlphaFoldDB" id="A0AA37SZ74"/>
<evidence type="ECO:0000256" key="7">
    <source>
        <dbReference type="ARBA" id="ARBA00022958"/>
    </source>
</evidence>
<feature type="domain" description="RCK N-terminal" evidence="12">
    <location>
        <begin position="392"/>
        <end position="508"/>
    </location>
</feature>
<dbReference type="Proteomes" id="UP001156601">
    <property type="component" value="Unassembled WGS sequence"/>
</dbReference>
<feature type="transmembrane region" description="Helical" evidence="11">
    <location>
        <begin position="150"/>
        <end position="172"/>
    </location>
</feature>
<evidence type="ECO:0000256" key="3">
    <source>
        <dbReference type="ARBA" id="ARBA00022448"/>
    </source>
</evidence>
<evidence type="ECO:0000256" key="2">
    <source>
        <dbReference type="ARBA" id="ARBA00005551"/>
    </source>
</evidence>
<feature type="transmembrane region" description="Helical" evidence="11">
    <location>
        <begin position="211"/>
        <end position="228"/>
    </location>
</feature>
<feature type="transmembrane region" description="Helical" evidence="11">
    <location>
        <begin position="82"/>
        <end position="104"/>
    </location>
</feature>
<keyword evidence="4" id="KW-0050">Antiport</keyword>
<dbReference type="Gene3D" id="3.40.50.720">
    <property type="entry name" value="NAD(P)-binding Rossmann-like Domain"/>
    <property type="match status" value="1"/>
</dbReference>
<dbReference type="GO" id="GO:0005886">
    <property type="term" value="C:plasma membrane"/>
    <property type="evidence" value="ECO:0007669"/>
    <property type="project" value="TreeGrafter"/>
</dbReference>
<reference evidence="13" key="1">
    <citation type="journal article" date="2014" name="Int. J. Syst. Evol. Microbiol.">
        <title>Complete genome sequence of Corynebacterium casei LMG S-19264T (=DSM 44701T), isolated from a smear-ripened cheese.</title>
        <authorList>
            <consortium name="US DOE Joint Genome Institute (JGI-PGF)"/>
            <person name="Walter F."/>
            <person name="Albersmeier A."/>
            <person name="Kalinowski J."/>
            <person name="Ruckert C."/>
        </authorList>
    </citation>
    <scope>NUCLEOTIDE SEQUENCE</scope>
    <source>
        <strain evidence="13">NBRC 110023</strain>
    </source>
</reference>
<evidence type="ECO:0000256" key="10">
    <source>
        <dbReference type="ARBA" id="ARBA00023136"/>
    </source>
</evidence>
<evidence type="ECO:0000256" key="11">
    <source>
        <dbReference type="SAM" id="Phobius"/>
    </source>
</evidence>
<dbReference type="GO" id="GO:1902600">
    <property type="term" value="P:proton transmembrane transport"/>
    <property type="evidence" value="ECO:0007669"/>
    <property type="project" value="InterPro"/>
</dbReference>
<dbReference type="EMBL" id="BSOT01000009">
    <property type="protein sequence ID" value="GLR72403.1"/>
    <property type="molecule type" value="Genomic_DNA"/>
</dbReference>
<organism evidence="13 14">
    <name type="scientific">Agaribacter marinus</name>
    <dbReference type="NCBI Taxonomy" id="1431249"/>
    <lineage>
        <taxon>Bacteria</taxon>
        <taxon>Pseudomonadati</taxon>
        <taxon>Pseudomonadota</taxon>
        <taxon>Gammaproteobacteria</taxon>
        <taxon>Alteromonadales</taxon>
        <taxon>Alteromonadaceae</taxon>
        <taxon>Agaribacter</taxon>
    </lineage>
</organism>
<dbReference type="PROSITE" id="PS51201">
    <property type="entry name" value="RCK_N"/>
    <property type="match status" value="1"/>
</dbReference>
<keyword evidence="3" id="KW-0813">Transport</keyword>
<evidence type="ECO:0000256" key="4">
    <source>
        <dbReference type="ARBA" id="ARBA00022449"/>
    </source>
</evidence>
<feature type="transmembrane region" description="Helical" evidence="11">
    <location>
        <begin position="322"/>
        <end position="345"/>
    </location>
</feature>
<protein>
    <submittedName>
        <fullName evidence="13">Portal protein</fullName>
    </submittedName>
</protein>
<keyword evidence="14" id="KW-1185">Reference proteome</keyword>
<keyword evidence="5" id="KW-0633">Potassium transport</keyword>
<keyword evidence="6 11" id="KW-0812">Transmembrane</keyword>